<dbReference type="AlphaFoldDB" id="A0A2G8K376"/>
<dbReference type="Pfam" id="PF22528">
    <property type="entry name" value="PRMT_C"/>
    <property type="match status" value="1"/>
</dbReference>
<feature type="domain" description="Protein arginine N-methyltransferase" evidence="2">
    <location>
        <begin position="2"/>
        <end position="47"/>
    </location>
</feature>
<comment type="caution">
    <text evidence="3">The sequence shown here is derived from an EMBL/GenBank/DDBJ whole genome shotgun (WGS) entry which is preliminary data.</text>
</comment>
<reference evidence="3 4" key="1">
    <citation type="journal article" date="2017" name="PLoS Biol.">
        <title>The sea cucumber genome provides insights into morphological evolution and visceral regeneration.</title>
        <authorList>
            <person name="Zhang X."/>
            <person name="Sun L."/>
            <person name="Yuan J."/>
            <person name="Sun Y."/>
            <person name="Gao Y."/>
            <person name="Zhang L."/>
            <person name="Li S."/>
            <person name="Dai H."/>
            <person name="Hamel J.F."/>
            <person name="Liu C."/>
            <person name="Yu Y."/>
            <person name="Liu S."/>
            <person name="Lin W."/>
            <person name="Guo K."/>
            <person name="Jin S."/>
            <person name="Xu P."/>
            <person name="Storey K.B."/>
            <person name="Huan P."/>
            <person name="Zhang T."/>
            <person name="Zhou Y."/>
            <person name="Zhang J."/>
            <person name="Lin C."/>
            <person name="Li X."/>
            <person name="Xing L."/>
            <person name="Huo D."/>
            <person name="Sun M."/>
            <person name="Wang L."/>
            <person name="Mercier A."/>
            <person name="Li F."/>
            <person name="Yang H."/>
            <person name="Xiang J."/>
        </authorList>
    </citation>
    <scope>NUCLEOTIDE SEQUENCE [LARGE SCALE GENOMIC DNA]</scope>
    <source>
        <strain evidence="3">Shaxun</strain>
        <tissue evidence="3">Muscle</tissue>
    </source>
</reference>
<dbReference type="InterPro" id="IPR055135">
    <property type="entry name" value="PRMT_dom"/>
</dbReference>
<keyword evidence="3" id="KW-0808">Transferase</keyword>
<dbReference type="SUPFAM" id="SSF53335">
    <property type="entry name" value="S-adenosyl-L-methionine-dependent methyltransferases"/>
    <property type="match status" value="1"/>
</dbReference>
<dbReference type="GO" id="GO:0008168">
    <property type="term" value="F:methyltransferase activity"/>
    <property type="evidence" value="ECO:0007669"/>
    <property type="project" value="UniProtKB-KW"/>
</dbReference>
<feature type="non-terminal residue" evidence="3">
    <location>
        <position position="1"/>
    </location>
</feature>
<evidence type="ECO:0000313" key="4">
    <source>
        <dbReference type="Proteomes" id="UP000230750"/>
    </source>
</evidence>
<keyword evidence="1" id="KW-0949">S-adenosyl-L-methionine</keyword>
<dbReference type="InterPro" id="IPR029063">
    <property type="entry name" value="SAM-dependent_MTases_sf"/>
</dbReference>
<keyword evidence="3" id="KW-0489">Methyltransferase</keyword>
<dbReference type="EMBL" id="MRZV01000935">
    <property type="protein sequence ID" value="PIK42444.1"/>
    <property type="molecule type" value="Genomic_DNA"/>
</dbReference>
<proteinExistence type="predicted"/>
<dbReference type="OrthoDB" id="7848332at2759"/>
<accession>A0A2G8K376</accession>
<name>A0A2G8K376_STIJA</name>
<dbReference type="GO" id="GO:0032259">
    <property type="term" value="P:methylation"/>
    <property type="evidence" value="ECO:0007669"/>
    <property type="project" value="UniProtKB-KW"/>
</dbReference>
<evidence type="ECO:0000313" key="3">
    <source>
        <dbReference type="EMBL" id="PIK42444.1"/>
    </source>
</evidence>
<dbReference type="STRING" id="307972.A0A2G8K376"/>
<keyword evidence="4" id="KW-1185">Reference proteome</keyword>
<dbReference type="Proteomes" id="UP000230750">
    <property type="component" value="Unassembled WGS sequence"/>
</dbReference>
<sequence length="67" mass="7752">PTHWKQSVMYLGDAVSVQQGSQIEGTITLSPNSKNPRFLDVELMFSVMRASDYKQIQIKRWHVVNEM</sequence>
<protein>
    <submittedName>
        <fullName evidence="3">Protein arginine N-methyltransferase 1</fullName>
    </submittedName>
</protein>
<gene>
    <name evidence="3" type="ORF">BSL78_20703</name>
</gene>
<evidence type="ECO:0000256" key="1">
    <source>
        <dbReference type="ARBA" id="ARBA00022691"/>
    </source>
</evidence>
<organism evidence="3 4">
    <name type="scientific">Stichopus japonicus</name>
    <name type="common">Sea cucumber</name>
    <dbReference type="NCBI Taxonomy" id="307972"/>
    <lineage>
        <taxon>Eukaryota</taxon>
        <taxon>Metazoa</taxon>
        <taxon>Echinodermata</taxon>
        <taxon>Eleutherozoa</taxon>
        <taxon>Echinozoa</taxon>
        <taxon>Holothuroidea</taxon>
        <taxon>Aspidochirotacea</taxon>
        <taxon>Aspidochirotida</taxon>
        <taxon>Stichopodidae</taxon>
        <taxon>Apostichopus</taxon>
    </lineage>
</organism>
<dbReference type="Gene3D" id="2.70.160.11">
    <property type="entry name" value="Hnrnp arginine n-methyltransferase1"/>
    <property type="match status" value="1"/>
</dbReference>
<evidence type="ECO:0000259" key="2">
    <source>
        <dbReference type="Pfam" id="PF22528"/>
    </source>
</evidence>